<organism evidence="6 7">
    <name type="scientific">Candidatus Xenohaliotis californiensis</name>
    <dbReference type="NCBI Taxonomy" id="84677"/>
    <lineage>
        <taxon>Bacteria</taxon>
        <taxon>Pseudomonadati</taxon>
        <taxon>Pseudomonadota</taxon>
        <taxon>Alphaproteobacteria</taxon>
        <taxon>Rickettsiales</taxon>
        <taxon>Anaplasmataceae</taxon>
        <taxon>Candidatus Xenohaliotis</taxon>
    </lineage>
</organism>
<dbReference type="InterPro" id="IPR017871">
    <property type="entry name" value="ABC_transporter-like_CS"/>
</dbReference>
<dbReference type="InterPro" id="IPR003439">
    <property type="entry name" value="ABC_transporter-like_ATP-bd"/>
</dbReference>
<dbReference type="InterPro" id="IPR003593">
    <property type="entry name" value="AAA+_ATPase"/>
</dbReference>
<evidence type="ECO:0000259" key="5">
    <source>
        <dbReference type="PROSITE" id="PS50893"/>
    </source>
</evidence>
<dbReference type="Pfam" id="PF00005">
    <property type="entry name" value="ABC_tran"/>
    <property type="match status" value="2"/>
</dbReference>
<comment type="function">
    <text evidence="4">Part of an ABC transporter complex. Transmembrane domains (TMD) form a pore in the inner membrane and the ATP-binding domain (NBD) is responsible for energy generation.</text>
</comment>
<dbReference type="EMBL" id="CAWVOK010000033">
    <property type="protein sequence ID" value="CAK8163484.1"/>
    <property type="molecule type" value="Genomic_DNA"/>
</dbReference>
<feature type="domain" description="ABC transporter" evidence="5">
    <location>
        <begin position="269"/>
        <end position="496"/>
    </location>
</feature>
<feature type="domain" description="ABC transporter" evidence="5">
    <location>
        <begin position="5"/>
        <end position="251"/>
    </location>
</feature>
<keyword evidence="7" id="KW-1185">Reference proteome</keyword>
<dbReference type="InterPro" id="IPR050319">
    <property type="entry name" value="ABC_transp_ATP-bind"/>
</dbReference>
<dbReference type="SUPFAM" id="SSF52540">
    <property type="entry name" value="P-loop containing nucleoside triphosphate hydrolases"/>
    <property type="match status" value="2"/>
</dbReference>
<dbReference type="PANTHER" id="PTHR43776">
    <property type="entry name" value="TRANSPORT ATP-BINDING PROTEIN"/>
    <property type="match status" value="1"/>
</dbReference>
<evidence type="ECO:0000313" key="6">
    <source>
        <dbReference type="EMBL" id="CAK8163484.1"/>
    </source>
</evidence>
<dbReference type="PROSITE" id="PS00211">
    <property type="entry name" value="ABC_TRANSPORTER_1"/>
    <property type="match status" value="2"/>
</dbReference>
<evidence type="ECO:0000313" key="7">
    <source>
        <dbReference type="Proteomes" id="UP001314181"/>
    </source>
</evidence>
<keyword evidence="3 6" id="KW-0067">ATP-binding</keyword>
<dbReference type="CDD" id="cd03257">
    <property type="entry name" value="ABC_NikE_OppD_transporters"/>
    <property type="match status" value="2"/>
</dbReference>
<dbReference type="SMART" id="SM00382">
    <property type="entry name" value="AAA"/>
    <property type="match status" value="2"/>
</dbReference>
<dbReference type="InterPro" id="IPR027417">
    <property type="entry name" value="P-loop_NTPase"/>
</dbReference>
<dbReference type="Gene3D" id="3.40.50.300">
    <property type="entry name" value="P-loop containing nucleotide triphosphate hydrolases"/>
    <property type="match status" value="2"/>
</dbReference>
<evidence type="ECO:0000256" key="2">
    <source>
        <dbReference type="ARBA" id="ARBA00022741"/>
    </source>
</evidence>
<keyword evidence="1" id="KW-0813">Transport</keyword>
<protein>
    <submittedName>
        <fullName evidence="6">Uncharacterized ABC transporter ATP-binding protein YejF</fullName>
    </submittedName>
</protein>
<evidence type="ECO:0000256" key="4">
    <source>
        <dbReference type="ARBA" id="ARBA00024725"/>
    </source>
</evidence>
<gene>
    <name evidence="6" type="primary">yejF</name>
    <name evidence="6" type="ORF">CAXC1_70008</name>
</gene>
<proteinExistence type="predicted"/>
<dbReference type="PROSITE" id="PS50893">
    <property type="entry name" value="ABC_TRANSPORTER_2"/>
    <property type="match status" value="2"/>
</dbReference>
<evidence type="ECO:0000256" key="1">
    <source>
        <dbReference type="ARBA" id="ARBA00022448"/>
    </source>
</evidence>
<dbReference type="GO" id="GO:0005524">
    <property type="term" value="F:ATP binding"/>
    <property type="evidence" value="ECO:0007669"/>
    <property type="project" value="UniProtKB-KW"/>
</dbReference>
<dbReference type="RefSeq" id="WP_338364724.1">
    <property type="nucleotide sequence ID" value="NZ_CAWVOK010000033.1"/>
</dbReference>
<reference evidence="6 7" key="1">
    <citation type="submission" date="2024-01" db="EMBL/GenBank/DDBJ databases">
        <authorList>
            <person name="Kunselman E."/>
        </authorList>
    </citation>
    <scope>NUCLEOTIDE SEQUENCE [LARGE SCALE GENOMIC DNA]</scope>
    <source>
        <strain evidence="6">2 abalone samples</strain>
    </source>
</reference>
<comment type="caution">
    <text evidence="6">The sequence shown here is derived from an EMBL/GenBank/DDBJ whole genome shotgun (WGS) entry which is preliminary data.</text>
</comment>
<sequence length="496" mass="55369">MLLSIRGLSIGFANQDTDVVKNVSLELRAGEILGIIGESGSGKSLIANSIMQLNRSFTRQTGKILFDGMNLLEVDNKVLYSIRGSKIAIVFQDPLASLNPLKDIHSQIAEAILIHNNSVNSDYVRSRTEELLDMVGIAHFKRQYNTYPHEISGGQRQRVMIAIAIANKPRILIADEPTTALDAKTQESIVDLLHGLRETQGMSIIFITHDLSLTRSLADRVCVIKKGIIRECGITKDVYENPQHKYTKQLMLSNKPVRVQSVPDKEFVLEINNLSYIAKKNFLFHVKKKTILQNISFGLHRRETIGIIGESGAGKSTLVKSILGIIKPTGKIVLLGKDVGVHDKLRHQEMQVVLQDPFSSLNPSMRVGEIVSEGIVTHNLLSNKDEIYNTITNMISSVGLKESIIDKYPHECSGGERQRIAIARVLAVRPSVVIMDECTSSLDAVNERRIVHLLLSLQEHFNLSYILVSHNLEVVRSMSHRVYRIENGQITDSNCF</sequence>
<evidence type="ECO:0000256" key="3">
    <source>
        <dbReference type="ARBA" id="ARBA00022840"/>
    </source>
</evidence>
<dbReference type="Proteomes" id="UP001314181">
    <property type="component" value="Unassembled WGS sequence"/>
</dbReference>
<name>A0ABM9N951_9RICK</name>
<accession>A0ABM9N951</accession>
<keyword evidence="2" id="KW-0547">Nucleotide-binding</keyword>